<keyword evidence="3" id="KW-0408">Iron</keyword>
<feature type="domain" description="4Fe-4S ferredoxin-type" evidence="6">
    <location>
        <begin position="501"/>
        <end position="531"/>
    </location>
</feature>
<dbReference type="Pfam" id="PF12838">
    <property type="entry name" value="Fer4_7"/>
    <property type="match status" value="1"/>
</dbReference>
<dbReference type="PROSITE" id="PS00198">
    <property type="entry name" value="4FE4S_FER_1"/>
    <property type="match status" value="3"/>
</dbReference>
<reference evidence="7 8" key="1">
    <citation type="submission" date="2019-12" db="EMBL/GenBank/DDBJ databases">
        <authorList>
            <person name="Lee S.D."/>
        </authorList>
    </citation>
    <scope>NUCLEOTIDE SEQUENCE [LARGE SCALE GENOMIC DNA]</scope>
    <source>
        <strain evidence="7 8">GH1-50</strain>
    </source>
</reference>
<evidence type="ECO:0000313" key="7">
    <source>
        <dbReference type="EMBL" id="MXQ06334.1"/>
    </source>
</evidence>
<keyword evidence="2" id="KW-0479">Metal-binding</keyword>
<comment type="caution">
    <text evidence="7">The sequence shown here is derived from an EMBL/GenBank/DDBJ whole genome shotgun (WGS) entry which is preliminary data.</text>
</comment>
<protein>
    <submittedName>
        <fullName evidence="7">4Fe-4S dicluster domain-containing protein</fullName>
    </submittedName>
</protein>
<dbReference type="RefSeq" id="WP_160762279.1">
    <property type="nucleotide sequence ID" value="NZ_WUPT01000001.1"/>
</dbReference>
<evidence type="ECO:0000256" key="5">
    <source>
        <dbReference type="SAM" id="MobiDB-lite"/>
    </source>
</evidence>
<gene>
    <name evidence="7" type="ORF">GQ651_00600</name>
</gene>
<proteinExistence type="predicted"/>
<dbReference type="PANTHER" id="PTHR43687:SF4">
    <property type="entry name" value="BLR5484 PROTEIN"/>
    <property type="match status" value="1"/>
</dbReference>
<dbReference type="InterPro" id="IPR050572">
    <property type="entry name" value="Fe-S_Ferredoxin"/>
</dbReference>
<keyword evidence="1" id="KW-0004">4Fe-4S</keyword>
<dbReference type="Pfam" id="PF13187">
    <property type="entry name" value="Fer4_9"/>
    <property type="match status" value="1"/>
</dbReference>
<dbReference type="SUPFAM" id="SSF54862">
    <property type="entry name" value="4Fe-4S ferredoxins"/>
    <property type="match status" value="1"/>
</dbReference>
<accession>A0A7C9MUR0</accession>
<dbReference type="GO" id="GO:0046872">
    <property type="term" value="F:metal ion binding"/>
    <property type="evidence" value="ECO:0007669"/>
    <property type="project" value="UniProtKB-KW"/>
</dbReference>
<organism evidence="7 8">
    <name type="scientific">Kangsaoukella pontilimi</name>
    <dbReference type="NCBI Taxonomy" id="2691042"/>
    <lineage>
        <taxon>Bacteria</taxon>
        <taxon>Pseudomonadati</taxon>
        <taxon>Pseudomonadota</taxon>
        <taxon>Alphaproteobacteria</taxon>
        <taxon>Rhodobacterales</taxon>
        <taxon>Paracoccaceae</taxon>
        <taxon>Kangsaoukella</taxon>
    </lineage>
</organism>
<keyword evidence="8" id="KW-1185">Reference proteome</keyword>
<evidence type="ECO:0000256" key="4">
    <source>
        <dbReference type="ARBA" id="ARBA00023014"/>
    </source>
</evidence>
<dbReference type="AlphaFoldDB" id="A0A7C9MUR0"/>
<dbReference type="InterPro" id="IPR017896">
    <property type="entry name" value="4Fe4S_Fe-S-bd"/>
</dbReference>
<dbReference type="EMBL" id="WUPT01000001">
    <property type="protein sequence ID" value="MXQ06334.1"/>
    <property type="molecule type" value="Genomic_DNA"/>
</dbReference>
<keyword evidence="4" id="KW-0411">Iron-sulfur</keyword>
<dbReference type="PANTHER" id="PTHR43687">
    <property type="entry name" value="ADENYLYLSULFATE REDUCTASE, BETA SUBUNIT"/>
    <property type="match status" value="1"/>
</dbReference>
<feature type="region of interest" description="Disordered" evidence="5">
    <location>
        <begin position="635"/>
        <end position="658"/>
    </location>
</feature>
<dbReference type="Gene3D" id="3.30.70.20">
    <property type="match status" value="2"/>
</dbReference>
<dbReference type="InterPro" id="IPR017900">
    <property type="entry name" value="4Fe4S_Fe_S_CS"/>
</dbReference>
<evidence type="ECO:0000313" key="8">
    <source>
        <dbReference type="Proteomes" id="UP000480350"/>
    </source>
</evidence>
<feature type="domain" description="4Fe-4S ferredoxin-type" evidence="6">
    <location>
        <begin position="300"/>
        <end position="329"/>
    </location>
</feature>
<dbReference type="GO" id="GO:0051539">
    <property type="term" value="F:4 iron, 4 sulfur cluster binding"/>
    <property type="evidence" value="ECO:0007669"/>
    <property type="project" value="UniProtKB-KW"/>
</dbReference>
<evidence type="ECO:0000256" key="1">
    <source>
        <dbReference type="ARBA" id="ARBA00022485"/>
    </source>
</evidence>
<reference evidence="7 8" key="2">
    <citation type="submission" date="2020-03" db="EMBL/GenBank/DDBJ databases">
        <title>Kangsaoukella pontilimi gen. nov., sp. nov., a new member of the family Rhodobacteraceae isolated from a tidal mudflat.</title>
        <authorList>
            <person name="Kim I.S."/>
        </authorList>
    </citation>
    <scope>NUCLEOTIDE SEQUENCE [LARGE SCALE GENOMIC DNA]</scope>
    <source>
        <strain evidence="7 8">GH1-50</strain>
    </source>
</reference>
<evidence type="ECO:0000259" key="6">
    <source>
        <dbReference type="PROSITE" id="PS51379"/>
    </source>
</evidence>
<feature type="compositionally biased region" description="Basic and acidic residues" evidence="5">
    <location>
        <begin position="639"/>
        <end position="658"/>
    </location>
</feature>
<name>A0A7C9MUR0_9RHOB</name>
<evidence type="ECO:0000256" key="3">
    <source>
        <dbReference type="ARBA" id="ARBA00023004"/>
    </source>
</evidence>
<feature type="domain" description="4Fe-4S ferredoxin-type" evidence="6">
    <location>
        <begin position="532"/>
        <end position="561"/>
    </location>
</feature>
<dbReference type="Proteomes" id="UP000480350">
    <property type="component" value="Unassembled WGS sequence"/>
</dbReference>
<dbReference type="PROSITE" id="PS51379">
    <property type="entry name" value="4FE4S_FER_2"/>
    <property type="match status" value="3"/>
</dbReference>
<sequence>MAKIERVILCSCESTMETDPESASAALAGASVLRATRACTGDTDVAAKALAEDGTTLIACGQMAGFFEELADELGAGDRLATADIRDRAGWTADGRAFAKQAALLAEAALPRPATPLRDIDSSGTCLILGAPDVVLDAAEVLSDTLAVTALLDSAPDDMVPTDLFDVALGRLKSASGSLGRFEVVVDGYRQMLPGGRGAARFGDAADGARSGCDIILDLRGQGPLFPADHKRDGYVRADPGDPRRVQTAIAEARDLQGTFEKPIYIRYDASICAHSRASQQGCDRCLTVCPTGAIVPAGDHVSIDPDICAGCGACAAVCPSGAASYDDPPVSHLFARLRTLASAYRKAGGSGAPRVLFHDAEHGAELIRLSARFGRGLPADVIPVEVPNIEGVGHAELLAALGVGFATATVLAGPRSDLSVPNREIALANAILENDTQISLVEPAEPDALEAALYDEGPAAPLDAEPILPLGGRREVTRIAAAAMTKSETPIPLPDGAPYGAIAVDTDACTLCLACVSLCPVGALGDSADRPQLRFQEAACLQCGICASTCPENAISLVPQLDTSKAALEFRVLNEEEPFECIECGKAFGVRSTIERIVEKLSGQHWMYTNSDNTRLIQMCDDCRITAQYHQEASPFRMGDRPRVRTTEDEIAERDKN</sequence>
<evidence type="ECO:0000256" key="2">
    <source>
        <dbReference type="ARBA" id="ARBA00022723"/>
    </source>
</evidence>